<dbReference type="RefSeq" id="WP_170184500.1">
    <property type="nucleotide sequence ID" value="NZ_BJOE01000053.1"/>
</dbReference>
<protein>
    <submittedName>
        <fullName evidence="2">Uncharacterized protein</fullName>
    </submittedName>
</protein>
<sequence length="57" mass="6633">MKNKIADSMLSKSKPQPVQVESEEQVREALLGQVLTNTMLDEETVKKQKDRYLLERK</sequence>
<name>A0A1I3MIY6_9BACL</name>
<proteinExistence type="predicted"/>
<dbReference type="AlphaFoldDB" id="A0A1I3MIY6"/>
<gene>
    <name evidence="2" type="ORF">SAMN05518846_101637</name>
</gene>
<reference evidence="3" key="1">
    <citation type="submission" date="2016-10" db="EMBL/GenBank/DDBJ databases">
        <authorList>
            <person name="Varghese N."/>
            <person name="Submissions S."/>
        </authorList>
    </citation>
    <scope>NUCLEOTIDE SEQUENCE [LARGE SCALE GENOMIC DNA]</scope>
    <source>
        <strain evidence="3">OK042</strain>
    </source>
</reference>
<feature type="region of interest" description="Disordered" evidence="1">
    <location>
        <begin position="1"/>
        <end position="20"/>
    </location>
</feature>
<dbReference type="Proteomes" id="UP000198915">
    <property type="component" value="Unassembled WGS sequence"/>
</dbReference>
<evidence type="ECO:0000313" key="2">
    <source>
        <dbReference type="EMBL" id="SFI96902.1"/>
    </source>
</evidence>
<accession>A0A1I3MIY6</accession>
<evidence type="ECO:0000313" key="3">
    <source>
        <dbReference type="Proteomes" id="UP000198915"/>
    </source>
</evidence>
<organism evidence="2 3">
    <name type="scientific">Brevibacillus centrosporus</name>
    <dbReference type="NCBI Taxonomy" id="54910"/>
    <lineage>
        <taxon>Bacteria</taxon>
        <taxon>Bacillati</taxon>
        <taxon>Bacillota</taxon>
        <taxon>Bacilli</taxon>
        <taxon>Bacillales</taxon>
        <taxon>Paenibacillaceae</taxon>
        <taxon>Brevibacillus</taxon>
    </lineage>
</organism>
<dbReference type="STRING" id="1884381.SAMN05518846_101637"/>
<evidence type="ECO:0000256" key="1">
    <source>
        <dbReference type="SAM" id="MobiDB-lite"/>
    </source>
</evidence>
<dbReference type="EMBL" id="FORT01000001">
    <property type="protein sequence ID" value="SFI96902.1"/>
    <property type="molecule type" value="Genomic_DNA"/>
</dbReference>
<keyword evidence="3" id="KW-1185">Reference proteome</keyword>